<evidence type="ECO:0000313" key="3">
    <source>
        <dbReference type="Proteomes" id="UP001295444"/>
    </source>
</evidence>
<keyword evidence="1" id="KW-0812">Transmembrane</keyword>
<proteinExistence type="predicted"/>
<protein>
    <submittedName>
        <fullName evidence="2">Small integral membrane 1</fullName>
    </submittedName>
</protein>
<evidence type="ECO:0000256" key="1">
    <source>
        <dbReference type="SAM" id="Phobius"/>
    </source>
</evidence>
<dbReference type="InterPro" id="IPR031744">
    <property type="entry name" value="SMIM1"/>
</dbReference>
<gene>
    <name evidence="2" type="ORF">PECUL_23A038541</name>
</gene>
<keyword evidence="1" id="KW-0472">Membrane</keyword>
<dbReference type="Pfam" id="PF15875">
    <property type="entry name" value="DUF4731"/>
    <property type="match status" value="1"/>
</dbReference>
<dbReference type="EMBL" id="OW240913">
    <property type="protein sequence ID" value="CAH2252913.1"/>
    <property type="molecule type" value="Genomic_DNA"/>
</dbReference>
<sequence length="88" mass="10148">MRPLFLKQTMQSQEAPGVQYSRWNDQNQDEVSVTTSSSEAPTWRRVWNMLCTGKIGIVVKVIGGLAFFWIVFIIGYVTGYYVHKCKQQ</sequence>
<dbReference type="Proteomes" id="UP001295444">
    <property type="component" value="Chromosome 02"/>
</dbReference>
<reference evidence="2" key="1">
    <citation type="submission" date="2022-03" db="EMBL/GenBank/DDBJ databases">
        <authorList>
            <person name="Alioto T."/>
            <person name="Alioto T."/>
            <person name="Gomez Garrido J."/>
        </authorList>
    </citation>
    <scope>NUCLEOTIDE SEQUENCE</scope>
</reference>
<feature type="transmembrane region" description="Helical" evidence="1">
    <location>
        <begin position="57"/>
        <end position="82"/>
    </location>
</feature>
<keyword evidence="3" id="KW-1185">Reference proteome</keyword>
<dbReference type="AlphaFoldDB" id="A0AAD1VRU2"/>
<dbReference type="PANTHER" id="PTHR38503">
    <property type="entry name" value="SMALL INTEGRAL MEMBRANE PROTEIN 1"/>
    <property type="match status" value="1"/>
</dbReference>
<keyword evidence="1" id="KW-1133">Transmembrane helix</keyword>
<dbReference type="PANTHER" id="PTHR38503:SF1">
    <property type="entry name" value="SMALL INTEGRAL MEMBRANE PROTEIN 1"/>
    <property type="match status" value="1"/>
</dbReference>
<evidence type="ECO:0000313" key="2">
    <source>
        <dbReference type="EMBL" id="CAH2252913.1"/>
    </source>
</evidence>
<name>A0AAD1VRU2_PELCU</name>
<accession>A0AAD1VRU2</accession>
<organism evidence="2 3">
    <name type="scientific">Pelobates cultripes</name>
    <name type="common">Western spadefoot toad</name>
    <dbReference type="NCBI Taxonomy" id="61616"/>
    <lineage>
        <taxon>Eukaryota</taxon>
        <taxon>Metazoa</taxon>
        <taxon>Chordata</taxon>
        <taxon>Craniata</taxon>
        <taxon>Vertebrata</taxon>
        <taxon>Euteleostomi</taxon>
        <taxon>Amphibia</taxon>
        <taxon>Batrachia</taxon>
        <taxon>Anura</taxon>
        <taxon>Pelobatoidea</taxon>
        <taxon>Pelobatidae</taxon>
        <taxon>Pelobates</taxon>
    </lineage>
</organism>